<dbReference type="Pfam" id="PF15613">
    <property type="entry name" value="WSD"/>
    <property type="match status" value="1"/>
</dbReference>
<protein>
    <recommendedName>
        <fullName evidence="3">WHIM2 domain-containing protein</fullName>
    </recommendedName>
</protein>
<comment type="subcellular location">
    <subcellularLocation>
        <location evidence="1">Nucleus</location>
    </subcellularLocation>
</comment>
<comment type="caution">
    <text evidence="4">The sequence shown here is derived from an EMBL/GenBank/DDBJ whole genome shotgun (WGS) entry which is preliminary data.</text>
</comment>
<dbReference type="PANTHER" id="PTHR36968:SF8">
    <property type="entry name" value="HOMEOBOX-DDT DOMAIN PROTEIN RLT3 ISOFORM X1"/>
    <property type="match status" value="1"/>
</dbReference>
<name>A0ABC8V3Z9_9AQUA</name>
<dbReference type="PANTHER" id="PTHR36968">
    <property type="entry name" value="HOMEOBOX-DDT DOMAIN PROTEIN RLT2"/>
    <property type="match status" value="1"/>
</dbReference>
<evidence type="ECO:0000256" key="1">
    <source>
        <dbReference type="ARBA" id="ARBA00004123"/>
    </source>
</evidence>
<organism evidence="4 5">
    <name type="scientific">Ilex paraguariensis</name>
    <name type="common">yerba mate</name>
    <dbReference type="NCBI Taxonomy" id="185542"/>
    <lineage>
        <taxon>Eukaryota</taxon>
        <taxon>Viridiplantae</taxon>
        <taxon>Streptophyta</taxon>
        <taxon>Embryophyta</taxon>
        <taxon>Tracheophyta</taxon>
        <taxon>Spermatophyta</taxon>
        <taxon>Magnoliopsida</taxon>
        <taxon>eudicotyledons</taxon>
        <taxon>Gunneridae</taxon>
        <taxon>Pentapetalae</taxon>
        <taxon>asterids</taxon>
        <taxon>campanulids</taxon>
        <taxon>Aquifoliales</taxon>
        <taxon>Aquifoliaceae</taxon>
        <taxon>Ilex</taxon>
    </lineage>
</organism>
<feature type="domain" description="WHIM2" evidence="3">
    <location>
        <begin position="63"/>
        <end position="136"/>
    </location>
</feature>
<dbReference type="GO" id="GO:0005634">
    <property type="term" value="C:nucleus"/>
    <property type="evidence" value="ECO:0007669"/>
    <property type="project" value="UniProtKB-SubCell"/>
</dbReference>
<evidence type="ECO:0000313" key="5">
    <source>
        <dbReference type="Proteomes" id="UP001642360"/>
    </source>
</evidence>
<evidence type="ECO:0000256" key="2">
    <source>
        <dbReference type="ARBA" id="ARBA00023242"/>
    </source>
</evidence>
<accession>A0ABC8V3Z9</accession>
<evidence type="ECO:0000259" key="3">
    <source>
        <dbReference type="Pfam" id="PF15613"/>
    </source>
</evidence>
<dbReference type="InterPro" id="IPR028941">
    <property type="entry name" value="WHIM2_dom"/>
</dbReference>
<dbReference type="Proteomes" id="UP001642360">
    <property type="component" value="Unassembled WGS sequence"/>
</dbReference>
<gene>
    <name evidence="4" type="ORF">ILEXP_LOCUS58716</name>
</gene>
<proteinExistence type="predicted"/>
<dbReference type="EMBL" id="CAUOFW020010279">
    <property type="protein sequence ID" value="CAK9188086.1"/>
    <property type="molecule type" value="Genomic_DNA"/>
</dbReference>
<dbReference type="InterPro" id="IPR044977">
    <property type="entry name" value="RLT1-3"/>
</dbReference>
<reference evidence="4 5" key="1">
    <citation type="submission" date="2024-02" db="EMBL/GenBank/DDBJ databases">
        <authorList>
            <person name="Vignale AGUSTIN F."/>
            <person name="Sosa J E."/>
            <person name="Modenutti C."/>
        </authorList>
    </citation>
    <scope>NUCLEOTIDE SEQUENCE [LARGE SCALE GENOMIC DNA]</scope>
</reference>
<sequence length="429" mass="49070">MQPRQFGVYMGHMLGNKEVNATLVNHPVDSLASGLNIYGKKKSFSKRKDASEIEVADYLHPMQSIFLGSDRRYNRYWLFLGPCDANDPGHKRIYFESSEDGHWEVIDTEEAMCTLLSTLDRRGTREAFLLASLEKKEASLCQAMSSMLNYTGIRLLTQSELNMSKEDTSSALSDVDNNLYLTEIQNDIPGSAAAMVSEPVKKEQQKEKWCRLQAFDAWIWNSFYYNLNVVKHSKRSYRDSITRCERCHDLYWRDEKHCRICHTTFELDFDLEERYAIHIAACQESTETDKFPKHKVLSSQLQSLKAAIYAIESVMPEDALVGTWTKYAHNLWVKRLRRTSTLVEFLQVLADFVSAINEDWLYQCNIALDSNSVLEEIIASFLTTPQTSSAIALWLVKLDALISPHLERVESQKKQGLGASFNGKNAPGQ</sequence>
<dbReference type="AlphaFoldDB" id="A0ABC8V3Z9"/>
<evidence type="ECO:0000313" key="4">
    <source>
        <dbReference type="EMBL" id="CAK9188086.1"/>
    </source>
</evidence>
<keyword evidence="5" id="KW-1185">Reference proteome</keyword>
<keyword evidence="2" id="KW-0539">Nucleus</keyword>